<dbReference type="OrthoDB" id="546434at2759"/>
<evidence type="ECO:0000256" key="1">
    <source>
        <dbReference type="ARBA" id="ARBA00022658"/>
    </source>
</evidence>
<dbReference type="Pfam" id="PF00617">
    <property type="entry name" value="RasGEF"/>
    <property type="match status" value="1"/>
</dbReference>
<evidence type="ECO:0000259" key="5">
    <source>
        <dbReference type="PROSITE" id="PS50212"/>
    </source>
</evidence>
<dbReference type="Gene3D" id="2.30.30.40">
    <property type="entry name" value="SH3 Domains"/>
    <property type="match status" value="1"/>
</dbReference>
<dbReference type="PANTHER" id="PTHR23113:SF354">
    <property type="entry name" value="BUD SITE SELECTION PROTEIN 5"/>
    <property type="match status" value="1"/>
</dbReference>
<dbReference type="GO" id="GO:0007265">
    <property type="term" value="P:Ras protein signal transduction"/>
    <property type="evidence" value="ECO:0007669"/>
    <property type="project" value="TreeGrafter"/>
</dbReference>
<evidence type="ECO:0000313" key="7">
    <source>
        <dbReference type="Proteomes" id="UP000001640"/>
    </source>
</evidence>
<evidence type="ECO:0000256" key="3">
    <source>
        <dbReference type="SAM" id="MobiDB-lite"/>
    </source>
</evidence>
<evidence type="ECO:0000313" key="6">
    <source>
        <dbReference type="EMBL" id="CCC68938.1"/>
    </source>
</evidence>
<accession>G0VAR2</accession>
<dbReference type="InterPro" id="IPR023578">
    <property type="entry name" value="Ras_GEF_dom_sf"/>
</dbReference>
<proteinExistence type="predicted"/>
<feature type="domain" description="N-terminal Ras-GEF" evidence="5">
    <location>
        <begin position="754"/>
        <end position="893"/>
    </location>
</feature>
<keyword evidence="7" id="KW-1185">Reference proteome</keyword>
<organism evidence="6 7">
    <name type="scientific">Naumovozyma castellii</name>
    <name type="common">Yeast</name>
    <name type="synonym">Saccharomyces castellii</name>
    <dbReference type="NCBI Taxonomy" id="27288"/>
    <lineage>
        <taxon>Eukaryota</taxon>
        <taxon>Fungi</taxon>
        <taxon>Dikarya</taxon>
        <taxon>Ascomycota</taxon>
        <taxon>Saccharomycotina</taxon>
        <taxon>Saccharomycetes</taxon>
        <taxon>Saccharomycetales</taxon>
        <taxon>Saccharomycetaceae</taxon>
        <taxon>Naumovozyma</taxon>
    </lineage>
</organism>
<dbReference type="EMBL" id="HE576753">
    <property type="protein sequence ID" value="CCC68938.1"/>
    <property type="molecule type" value="Genomic_DNA"/>
</dbReference>
<dbReference type="Gene3D" id="1.10.840.10">
    <property type="entry name" value="Ras guanine-nucleotide exchange factors catalytic domain"/>
    <property type="match status" value="1"/>
</dbReference>
<dbReference type="RefSeq" id="XP_003675309.1">
    <property type="nucleotide sequence ID" value="XM_003675261.1"/>
</dbReference>
<keyword evidence="1 2" id="KW-0344">Guanine-nucleotide releasing factor</keyword>
<reference key="2">
    <citation type="submission" date="2011-08" db="EMBL/GenBank/DDBJ databases">
        <title>Genome sequence of Naumovozyma castellii.</title>
        <authorList>
            <person name="Gordon J.L."/>
            <person name="Armisen D."/>
            <person name="Proux-Wera E."/>
            <person name="OhEigeartaigh S.S."/>
            <person name="Byrne K.P."/>
            <person name="Wolfe K.H."/>
        </authorList>
    </citation>
    <scope>NUCLEOTIDE SEQUENCE</scope>
    <source>
        <strain>Type strain:CBS 4309</strain>
    </source>
</reference>
<dbReference type="InParanoid" id="G0VAR2"/>
<dbReference type="InterPro" id="IPR008937">
    <property type="entry name" value="Ras-like_GEF"/>
</dbReference>
<feature type="region of interest" description="Disordered" evidence="3">
    <location>
        <begin position="127"/>
        <end position="151"/>
    </location>
</feature>
<dbReference type="Gene3D" id="1.20.870.10">
    <property type="entry name" value="Son of sevenless (SoS) protein Chain: S domain 1"/>
    <property type="match status" value="1"/>
</dbReference>
<dbReference type="STRING" id="1064592.G0VAR2"/>
<evidence type="ECO:0000256" key="2">
    <source>
        <dbReference type="PROSITE-ProRule" id="PRU00168"/>
    </source>
</evidence>
<dbReference type="GeneID" id="96902495"/>
<dbReference type="InterPro" id="IPR036964">
    <property type="entry name" value="RASGEF_cat_dom_sf"/>
</dbReference>
<dbReference type="SUPFAM" id="SSF50044">
    <property type="entry name" value="SH3-domain"/>
    <property type="match status" value="1"/>
</dbReference>
<dbReference type="eggNOG" id="KOG3417">
    <property type="taxonomic scope" value="Eukaryota"/>
</dbReference>
<feature type="domain" description="Ras-GEF" evidence="4">
    <location>
        <begin position="1044"/>
        <end position="1294"/>
    </location>
</feature>
<protein>
    <recommendedName>
        <fullName evidence="8">Bud site selection protein 5</fullName>
    </recommendedName>
</protein>
<dbReference type="HOGENOM" id="CLU_003150_1_0_1"/>
<dbReference type="KEGG" id="ncs:NCAS_0B08540"/>
<reference evidence="6 7" key="1">
    <citation type="journal article" date="2011" name="Proc. Natl. Acad. Sci. U.S.A.">
        <title>Evolutionary erosion of yeast sex chromosomes by mating-type switching accidents.</title>
        <authorList>
            <person name="Gordon J.L."/>
            <person name="Armisen D."/>
            <person name="Proux-Wera E."/>
            <person name="Oheigeartaigh S.S."/>
            <person name="Byrne K.P."/>
            <person name="Wolfe K.H."/>
        </authorList>
    </citation>
    <scope>NUCLEOTIDE SEQUENCE [LARGE SCALE GENOMIC DNA]</scope>
    <source>
        <strain evidence="7">ATCC 76901 / BCRC 22586 / CBS 4309 / NBRC 1992 / NRRL Y-12630</strain>
    </source>
</reference>
<dbReference type="SUPFAM" id="SSF48366">
    <property type="entry name" value="Ras GEF"/>
    <property type="match status" value="1"/>
</dbReference>
<dbReference type="PANTHER" id="PTHR23113">
    <property type="entry name" value="GUANINE NUCLEOTIDE EXCHANGE FACTOR"/>
    <property type="match status" value="1"/>
</dbReference>
<dbReference type="Pfam" id="PF00618">
    <property type="entry name" value="RasGEF_N"/>
    <property type="match status" value="1"/>
</dbReference>
<evidence type="ECO:0000259" key="4">
    <source>
        <dbReference type="PROSITE" id="PS50009"/>
    </source>
</evidence>
<dbReference type="InterPro" id="IPR001895">
    <property type="entry name" value="RASGEF_cat_dom"/>
</dbReference>
<dbReference type="CDD" id="cd06224">
    <property type="entry name" value="REM"/>
    <property type="match status" value="1"/>
</dbReference>
<dbReference type="Proteomes" id="UP000001640">
    <property type="component" value="Chromosome 2"/>
</dbReference>
<dbReference type="PROSITE" id="PS50009">
    <property type="entry name" value="RASGEF_CAT"/>
    <property type="match status" value="1"/>
</dbReference>
<sequence>MNIGKSQSAKGPINKEKENLLSPTRSLNLSPINHLIDDLASELKEYNTTYQSGMSDSFQNITTQDEKKPTTLDHPFTAFSKKRENITSSVYDDSPLITSFKNSNKQTATNSNQDNYVQPQYNKNVPTNTLASNSPMSSIYSPVQTRKTTRPTNAIRSSILTNKQQLENSELQNLTLNADDSIASDANNTLPNTGPSNTFDFDNTLTTITTNNSSPMKPTTAANNTTVDSSDYAYLFIMAVHSFDTSTLENENDKTICLDFDKYDVAFVHNVDESGWGEVTLIKNEKRGWIPFNYFEDTIKTVKGNKTIDIINSRIPMKLLLSASAQFLLNPQNFRLPGTNSYTFNVDYINRIRDGVKQLLEMTNCVSRSNELVKSKPRIKKARKRLLAEWYNLMIKADSYKQTTSSRRIEKLTAILYQVLKMSFNFFVTWSHDILEYEKEMATTKSIDPMKPSNTHFNKPNLDIKNLDTIPFAKSRLNEIHCLLFNYIAIILGRLDLIEHNPIGCEALELIVHQIIMLLRELLYISKSCSFFIQEKYQNGYENTLDSNLDPLLSLVSDLISTIKDLVTKTIHDDYKSDLGKEKVTSEIYQYTQDGSRLINIICQMTALISKTVQGVSNYLKLIGDFELDSDRKYPNFKLLKITPADFIKKCSIGLAKNIDYKKLQSSYQMESVRKKNSENKNISLSRYSTIRAGNSKNEFTYQGTQLLQNTLNENKSFDRYSIFEKYTVDNDEKSDILTTNDTDILHDELVRNSSNNIIGGSFRALVIKLTDEIDKADDFLIFSFLLNFRIFGTPETLIEILIERFDTEGKRSTTQTYNKSGPYSSSESRIKNRRRIICNIFNIWMETFWNYTTDFTLLPTMINFFNEGVCEFLPIEGKLLIEVAAKLMNKTSLKRNSNIIPKGCFDQLKVRSIQPSSTSSILSEKSIARSSIASSILTLDENLIEEYELIDPLKQKRDSFSLELPILNLGNYSLLSKEDVQNIERSLDFYKQITNKTKAETNSLRNINLQTKDIIDNWIRITIGTTLTPRFDKLQIKNLVSFNALEAAKQLTLLESTLYMEVQPFELINENFLQKKKLLNLSPNINATLNFTNQFTNYVLESILTPNLSIPKRCSRLKGWLRIALSTLYFRNYNSLASIMIALQSHSLSRLYFLWEDLTEKDIKLYDFLCQIIHPNNNYRVYREKLRILKSGNNQAPLSLSKSPLPIVPFFNLFLQDLTFINEGLPDYRNPDSFRPNKIINMDKFFKITNTLSTVQFFQVKYETENVVANNQRDSFFHLTDQMGVDTRNIKPLPLFQEFILYEFWYVNTFYTANPDRSYELSLQLLPRK</sequence>
<dbReference type="GO" id="GO:0005886">
    <property type="term" value="C:plasma membrane"/>
    <property type="evidence" value="ECO:0007669"/>
    <property type="project" value="TreeGrafter"/>
</dbReference>
<dbReference type="PROSITE" id="PS50212">
    <property type="entry name" value="RASGEF_NTER"/>
    <property type="match status" value="1"/>
</dbReference>
<evidence type="ECO:0008006" key="8">
    <source>
        <dbReference type="Google" id="ProtNLM"/>
    </source>
</evidence>
<dbReference type="SMART" id="SM00147">
    <property type="entry name" value="RasGEF"/>
    <property type="match status" value="1"/>
</dbReference>
<dbReference type="SMART" id="SM00229">
    <property type="entry name" value="RasGEFN"/>
    <property type="match status" value="1"/>
</dbReference>
<dbReference type="InterPro" id="IPR036028">
    <property type="entry name" value="SH3-like_dom_sf"/>
</dbReference>
<name>G0VAR2_NAUCA</name>
<dbReference type="GO" id="GO:0005085">
    <property type="term" value="F:guanyl-nucleotide exchange factor activity"/>
    <property type="evidence" value="ECO:0007669"/>
    <property type="project" value="UniProtKB-KW"/>
</dbReference>
<dbReference type="OMA" id="LYFRNFN"/>
<gene>
    <name evidence="6" type="primary">NCAS0B08540</name>
    <name evidence="6" type="ordered locus">NCAS_0B08540</name>
</gene>
<dbReference type="InterPro" id="IPR000651">
    <property type="entry name" value="Ras-like_Gua-exchang_fac_N"/>
</dbReference>